<proteinExistence type="predicted"/>
<sequence length="100" mass="10526">MSERLLTVPAPVLLVVAALAVVAVVVLWKLLITAGLIGLAQWAVITQTDDPTAVLVVVGVPALVLAVLLRRATGRAGHRAGRRAGPLFPIRSARHVEVTR</sequence>
<keyword evidence="3" id="KW-1185">Reference proteome</keyword>
<protein>
    <submittedName>
        <fullName evidence="2">Uncharacterized protein</fullName>
    </submittedName>
</protein>
<evidence type="ECO:0000256" key="1">
    <source>
        <dbReference type="SAM" id="Phobius"/>
    </source>
</evidence>
<feature type="transmembrane region" description="Helical" evidence="1">
    <location>
        <begin position="12"/>
        <end position="45"/>
    </location>
</feature>
<name>A0ABW3R697_9PSEU</name>
<dbReference type="RefSeq" id="WP_380730599.1">
    <property type="nucleotide sequence ID" value="NZ_JBHTLK010000443.1"/>
</dbReference>
<evidence type="ECO:0000313" key="2">
    <source>
        <dbReference type="EMBL" id="MFD1152599.1"/>
    </source>
</evidence>
<comment type="caution">
    <text evidence="2">The sequence shown here is derived from an EMBL/GenBank/DDBJ whole genome shotgun (WGS) entry which is preliminary data.</text>
</comment>
<dbReference type="EMBL" id="JBHTLK010000443">
    <property type="protein sequence ID" value="MFD1152599.1"/>
    <property type="molecule type" value="Genomic_DNA"/>
</dbReference>
<dbReference type="Proteomes" id="UP001597168">
    <property type="component" value="Unassembled WGS sequence"/>
</dbReference>
<accession>A0ABW3R697</accession>
<organism evidence="2 3">
    <name type="scientific">Saccharothrix hoggarensis</name>
    <dbReference type="NCBI Taxonomy" id="913853"/>
    <lineage>
        <taxon>Bacteria</taxon>
        <taxon>Bacillati</taxon>
        <taxon>Actinomycetota</taxon>
        <taxon>Actinomycetes</taxon>
        <taxon>Pseudonocardiales</taxon>
        <taxon>Pseudonocardiaceae</taxon>
        <taxon>Saccharothrix</taxon>
    </lineage>
</organism>
<keyword evidence="1" id="KW-0472">Membrane</keyword>
<feature type="transmembrane region" description="Helical" evidence="1">
    <location>
        <begin position="51"/>
        <end position="69"/>
    </location>
</feature>
<evidence type="ECO:0000313" key="3">
    <source>
        <dbReference type="Proteomes" id="UP001597168"/>
    </source>
</evidence>
<keyword evidence="1" id="KW-1133">Transmembrane helix</keyword>
<gene>
    <name evidence="2" type="ORF">ACFQ3T_36145</name>
</gene>
<keyword evidence="1" id="KW-0812">Transmembrane</keyword>
<reference evidence="3" key="1">
    <citation type="journal article" date="2019" name="Int. J. Syst. Evol. Microbiol.">
        <title>The Global Catalogue of Microorganisms (GCM) 10K type strain sequencing project: providing services to taxonomists for standard genome sequencing and annotation.</title>
        <authorList>
            <consortium name="The Broad Institute Genomics Platform"/>
            <consortium name="The Broad Institute Genome Sequencing Center for Infectious Disease"/>
            <person name="Wu L."/>
            <person name="Ma J."/>
        </authorList>
    </citation>
    <scope>NUCLEOTIDE SEQUENCE [LARGE SCALE GENOMIC DNA]</scope>
    <source>
        <strain evidence="3">CCUG 60214</strain>
    </source>
</reference>